<sequence>MLKLRHFENQDLELLVEYLNCDDVVRYLSTVIPQPYTDADAKWWICEGSKADFVRAIEVNGVLAGCIGAHRKQAEFSKSAEVGYWLAKPFWGQGFATEALNLLAREVSETTDIVRLQAMVFEGNAASLAVLKKSGFTAEGYLQKAVYKNRRFYNAHLLGKVVS</sequence>
<gene>
    <name evidence="5" type="ORF">DU002_13120</name>
</gene>
<keyword evidence="6" id="KW-1185">Reference proteome</keyword>
<dbReference type="AlphaFoldDB" id="A0A368NHN4"/>
<dbReference type="OrthoDB" id="9801656at2"/>
<dbReference type="InterPro" id="IPR051531">
    <property type="entry name" value="N-acetyltransferase"/>
</dbReference>
<evidence type="ECO:0000259" key="4">
    <source>
        <dbReference type="PROSITE" id="PS51186"/>
    </source>
</evidence>
<dbReference type="InterPro" id="IPR000182">
    <property type="entry name" value="GNAT_dom"/>
</dbReference>
<dbReference type="SUPFAM" id="SSF55729">
    <property type="entry name" value="Acyl-CoA N-acyltransferases (Nat)"/>
    <property type="match status" value="1"/>
</dbReference>
<evidence type="ECO:0000256" key="1">
    <source>
        <dbReference type="ARBA" id="ARBA00022679"/>
    </source>
</evidence>
<accession>A0A368NHN4</accession>
<keyword evidence="2" id="KW-0012">Acyltransferase</keyword>
<keyword evidence="1 5" id="KW-0808">Transferase</keyword>
<dbReference type="Proteomes" id="UP000252558">
    <property type="component" value="Unassembled WGS sequence"/>
</dbReference>
<dbReference type="Gene3D" id="3.40.630.30">
    <property type="match status" value="1"/>
</dbReference>
<evidence type="ECO:0000256" key="3">
    <source>
        <dbReference type="ARBA" id="ARBA00038502"/>
    </source>
</evidence>
<evidence type="ECO:0000313" key="5">
    <source>
        <dbReference type="EMBL" id="RCU48919.1"/>
    </source>
</evidence>
<dbReference type="InterPro" id="IPR016181">
    <property type="entry name" value="Acyl_CoA_acyltransferase"/>
</dbReference>
<dbReference type="EMBL" id="QPID01000008">
    <property type="protein sequence ID" value="RCU48919.1"/>
    <property type="molecule type" value="Genomic_DNA"/>
</dbReference>
<feature type="domain" description="N-acetyltransferase" evidence="4">
    <location>
        <begin position="2"/>
        <end position="159"/>
    </location>
</feature>
<dbReference type="PROSITE" id="PS51186">
    <property type="entry name" value="GNAT"/>
    <property type="match status" value="1"/>
</dbReference>
<dbReference type="GO" id="GO:0016747">
    <property type="term" value="F:acyltransferase activity, transferring groups other than amino-acyl groups"/>
    <property type="evidence" value="ECO:0007669"/>
    <property type="project" value="InterPro"/>
</dbReference>
<dbReference type="PANTHER" id="PTHR43792">
    <property type="entry name" value="GNAT FAMILY, PUTATIVE (AFU_ORTHOLOGUE AFUA_3G00765)-RELATED-RELATED"/>
    <property type="match status" value="1"/>
</dbReference>
<dbReference type="Pfam" id="PF13302">
    <property type="entry name" value="Acetyltransf_3"/>
    <property type="match status" value="1"/>
</dbReference>
<name>A0A368NHN4_9GAMM</name>
<organism evidence="5 6">
    <name type="scientific">Corallincola holothuriorum</name>
    <dbReference type="NCBI Taxonomy" id="2282215"/>
    <lineage>
        <taxon>Bacteria</taxon>
        <taxon>Pseudomonadati</taxon>
        <taxon>Pseudomonadota</taxon>
        <taxon>Gammaproteobacteria</taxon>
        <taxon>Alteromonadales</taxon>
        <taxon>Psychromonadaceae</taxon>
        <taxon>Corallincola</taxon>
    </lineage>
</organism>
<proteinExistence type="inferred from homology"/>
<evidence type="ECO:0000256" key="2">
    <source>
        <dbReference type="ARBA" id="ARBA00023315"/>
    </source>
</evidence>
<dbReference type="PANTHER" id="PTHR43792:SF8">
    <property type="entry name" value="[RIBOSOMAL PROTEIN US5]-ALANINE N-ACETYLTRANSFERASE"/>
    <property type="match status" value="1"/>
</dbReference>
<protein>
    <submittedName>
        <fullName evidence="5">N-acetyltransferase</fullName>
    </submittedName>
</protein>
<evidence type="ECO:0000313" key="6">
    <source>
        <dbReference type="Proteomes" id="UP000252558"/>
    </source>
</evidence>
<reference evidence="5 6" key="1">
    <citation type="submission" date="2018-07" db="EMBL/GenBank/DDBJ databases">
        <title>Corallincola holothuriorum sp. nov., a new facultative anaerobe isolated from sea cucumber Apostichopus japonicus.</title>
        <authorList>
            <person name="Xia H."/>
        </authorList>
    </citation>
    <scope>NUCLEOTIDE SEQUENCE [LARGE SCALE GENOMIC DNA]</scope>
    <source>
        <strain evidence="5 6">C4</strain>
    </source>
</reference>
<comment type="similarity">
    <text evidence="3">Belongs to the acetyltransferase family. RimJ subfamily.</text>
</comment>
<comment type="caution">
    <text evidence="5">The sequence shown here is derived from an EMBL/GenBank/DDBJ whole genome shotgun (WGS) entry which is preliminary data.</text>
</comment>